<protein>
    <submittedName>
        <fullName evidence="1">Uncharacterized protein</fullName>
    </submittedName>
</protein>
<dbReference type="EMBL" id="CM023476">
    <property type="protein sequence ID" value="KAH7941352.1"/>
    <property type="molecule type" value="Genomic_DNA"/>
</dbReference>
<accession>A0ACB8CFB2</accession>
<organism evidence="1 2">
    <name type="scientific">Dermacentor silvarum</name>
    <name type="common">Tick</name>
    <dbReference type="NCBI Taxonomy" id="543639"/>
    <lineage>
        <taxon>Eukaryota</taxon>
        <taxon>Metazoa</taxon>
        <taxon>Ecdysozoa</taxon>
        <taxon>Arthropoda</taxon>
        <taxon>Chelicerata</taxon>
        <taxon>Arachnida</taxon>
        <taxon>Acari</taxon>
        <taxon>Parasitiformes</taxon>
        <taxon>Ixodida</taxon>
        <taxon>Ixodoidea</taxon>
        <taxon>Ixodidae</taxon>
        <taxon>Rhipicephalinae</taxon>
        <taxon>Dermacentor</taxon>
    </lineage>
</organism>
<keyword evidence="2" id="KW-1185">Reference proteome</keyword>
<gene>
    <name evidence="1" type="ORF">HPB49_012521</name>
</gene>
<evidence type="ECO:0000313" key="1">
    <source>
        <dbReference type="EMBL" id="KAH7941352.1"/>
    </source>
</evidence>
<reference evidence="1" key="1">
    <citation type="submission" date="2020-05" db="EMBL/GenBank/DDBJ databases">
        <title>Large-scale comparative analyses of tick genomes elucidate their genetic diversity and vector capacities.</title>
        <authorList>
            <person name="Jia N."/>
            <person name="Wang J."/>
            <person name="Shi W."/>
            <person name="Du L."/>
            <person name="Sun Y."/>
            <person name="Zhan W."/>
            <person name="Jiang J."/>
            <person name="Wang Q."/>
            <person name="Zhang B."/>
            <person name="Ji P."/>
            <person name="Sakyi L.B."/>
            <person name="Cui X."/>
            <person name="Yuan T."/>
            <person name="Jiang B."/>
            <person name="Yang W."/>
            <person name="Lam T.T.-Y."/>
            <person name="Chang Q."/>
            <person name="Ding S."/>
            <person name="Wang X."/>
            <person name="Zhu J."/>
            <person name="Ruan X."/>
            <person name="Zhao L."/>
            <person name="Wei J."/>
            <person name="Que T."/>
            <person name="Du C."/>
            <person name="Cheng J."/>
            <person name="Dai P."/>
            <person name="Han X."/>
            <person name="Huang E."/>
            <person name="Gao Y."/>
            <person name="Liu J."/>
            <person name="Shao H."/>
            <person name="Ye R."/>
            <person name="Li L."/>
            <person name="Wei W."/>
            <person name="Wang X."/>
            <person name="Wang C."/>
            <person name="Yang T."/>
            <person name="Huo Q."/>
            <person name="Li W."/>
            <person name="Guo W."/>
            <person name="Chen H."/>
            <person name="Zhou L."/>
            <person name="Ni X."/>
            <person name="Tian J."/>
            <person name="Zhou Y."/>
            <person name="Sheng Y."/>
            <person name="Liu T."/>
            <person name="Pan Y."/>
            <person name="Xia L."/>
            <person name="Li J."/>
            <person name="Zhao F."/>
            <person name="Cao W."/>
        </authorList>
    </citation>
    <scope>NUCLEOTIDE SEQUENCE</scope>
    <source>
        <strain evidence="1">Dsil-2018</strain>
    </source>
</reference>
<comment type="caution">
    <text evidence="1">The sequence shown here is derived from an EMBL/GenBank/DDBJ whole genome shotgun (WGS) entry which is preliminary data.</text>
</comment>
<dbReference type="Proteomes" id="UP000821865">
    <property type="component" value="Chromosome 7"/>
</dbReference>
<sequence>MPSRCSSRVAGATAIDQNALCFLARSLTLTIKLGTTTCLICAHRVAVEKTWASSWLDNETKHFAAAKLTSVRTVVWPSDKFFAAKALEEVYENFTDTAASFVEYWIQTRRSQRLMFGTEAAEQELLLGDNTQLPYVEYVHLLNRLSVALGALAPPLYYRDGTNAMLHGGILYLYARELIKSIDNEGLEDLTEEKVFFITACLSSCAVTPADNLFGGDCNKAVMNFAPFAKAFGCPVGSNMNPATKCTFYD</sequence>
<evidence type="ECO:0000313" key="2">
    <source>
        <dbReference type="Proteomes" id="UP000821865"/>
    </source>
</evidence>
<proteinExistence type="predicted"/>
<name>A0ACB8CFB2_DERSI</name>